<dbReference type="EMBL" id="JANVFS010000012">
    <property type="protein sequence ID" value="KAJ4484218.1"/>
    <property type="molecule type" value="Genomic_DNA"/>
</dbReference>
<organism evidence="2 3">
    <name type="scientific">Lentinula lateritia</name>
    <dbReference type="NCBI Taxonomy" id="40482"/>
    <lineage>
        <taxon>Eukaryota</taxon>
        <taxon>Fungi</taxon>
        <taxon>Dikarya</taxon>
        <taxon>Basidiomycota</taxon>
        <taxon>Agaricomycotina</taxon>
        <taxon>Agaricomycetes</taxon>
        <taxon>Agaricomycetidae</taxon>
        <taxon>Agaricales</taxon>
        <taxon>Marasmiineae</taxon>
        <taxon>Omphalotaceae</taxon>
        <taxon>Lentinula</taxon>
    </lineage>
</organism>
<evidence type="ECO:0000313" key="2">
    <source>
        <dbReference type="EMBL" id="KAJ4484218.1"/>
    </source>
</evidence>
<protein>
    <recommendedName>
        <fullName evidence="1">F-box domain-containing protein</fullName>
    </recommendedName>
</protein>
<feature type="domain" description="F-box" evidence="1">
    <location>
        <begin position="89"/>
        <end position="147"/>
    </location>
</feature>
<reference evidence="2" key="2">
    <citation type="journal article" date="2023" name="Proc. Natl. Acad. Sci. U.S.A.">
        <title>A global phylogenomic analysis of the shiitake genus Lentinula.</title>
        <authorList>
            <person name="Sierra-Patev S."/>
            <person name="Min B."/>
            <person name="Naranjo-Ortiz M."/>
            <person name="Looney B."/>
            <person name="Konkel Z."/>
            <person name="Slot J.C."/>
            <person name="Sakamoto Y."/>
            <person name="Steenwyk J.L."/>
            <person name="Rokas A."/>
            <person name="Carro J."/>
            <person name="Camarero S."/>
            <person name="Ferreira P."/>
            <person name="Molpeceres G."/>
            <person name="Ruiz-Duenas F.J."/>
            <person name="Serrano A."/>
            <person name="Henrissat B."/>
            <person name="Drula E."/>
            <person name="Hughes K.W."/>
            <person name="Mata J.L."/>
            <person name="Ishikawa N.K."/>
            <person name="Vargas-Isla R."/>
            <person name="Ushijima S."/>
            <person name="Smith C.A."/>
            <person name="Donoghue J."/>
            <person name="Ahrendt S."/>
            <person name="Andreopoulos W."/>
            <person name="He G."/>
            <person name="LaButti K."/>
            <person name="Lipzen A."/>
            <person name="Ng V."/>
            <person name="Riley R."/>
            <person name="Sandor L."/>
            <person name="Barry K."/>
            <person name="Martinez A.T."/>
            <person name="Xiao Y."/>
            <person name="Gibbons J.G."/>
            <person name="Terashima K."/>
            <person name="Grigoriev I.V."/>
            <person name="Hibbett D."/>
        </authorList>
    </citation>
    <scope>NUCLEOTIDE SEQUENCE</scope>
    <source>
        <strain evidence="2">Sp2 HRB7682 ss15</strain>
    </source>
</reference>
<accession>A0A9W9AKT8</accession>
<gene>
    <name evidence="2" type="ORF">C8J55DRAFT_38376</name>
</gene>
<comment type="caution">
    <text evidence="2">The sequence shown here is derived from an EMBL/GenBank/DDBJ whole genome shotgun (WGS) entry which is preliminary data.</text>
</comment>
<dbReference type="PROSITE" id="PS50181">
    <property type="entry name" value="FBOX"/>
    <property type="match status" value="1"/>
</dbReference>
<evidence type="ECO:0000259" key="1">
    <source>
        <dbReference type="PROSITE" id="PS50181"/>
    </source>
</evidence>
<dbReference type="Proteomes" id="UP001150238">
    <property type="component" value="Unassembled WGS sequence"/>
</dbReference>
<dbReference type="AlphaFoldDB" id="A0A9W9AKT8"/>
<dbReference type="InterPro" id="IPR001810">
    <property type="entry name" value="F-box_dom"/>
</dbReference>
<name>A0A9W9AKT8_9AGAR</name>
<sequence>MHSASSTMPPPTGFQLRTNVDFASVRQKLRSEYGATIQSDGELSQSIAEIDKGLEACSIEIHHLQSSVIFLQNQHRRLENYRTCLRSLKSPIRKLPNEVMLRIFDYACDMNDVFANNIEAMPASSISSVCARWRNLAKSQSILWSRIRIKMEKVTANFPIFNLYLGLSQNSPLDIVITGKWPKNSLKLYHFELCHALAARTNLWRVFRVQRAETSFLLYQIFVEGEQPQFQLLEDLALPENIVNHQPILKHYENAPALRSLNIRTLSPIDSIPSSHFPWRKIVAFSSAHFPDSVETLFNLCRDLKELHLGEVHKIPSHPCPSPVTVSSLEKLSLTLNRTQPDPESLANIVFSSLTCPSLTSLSLEDTSGYGRPFLMENLHTFISRSSFHLATLSIKFISFSDLNLIDLLCCLPSLLHIILSDPVSVQDCDHPITPRLLKRMHAYPCMNPATVSPVLVPNMQSLSLTCTGSAGFSDKDFTDMVSSRWSPNSYFAAYGMETSDDPFSKSEGETACLRSVVLRFTNRVVDMELYRPLKHLEEAGMKVVVTGKS</sequence>
<reference evidence="2" key="1">
    <citation type="submission" date="2022-08" db="EMBL/GenBank/DDBJ databases">
        <authorList>
            <consortium name="DOE Joint Genome Institute"/>
            <person name="Min B."/>
            <person name="Riley R."/>
            <person name="Sierra-Patev S."/>
            <person name="Naranjo-Ortiz M."/>
            <person name="Looney B."/>
            <person name="Konkel Z."/>
            <person name="Slot J.C."/>
            <person name="Sakamoto Y."/>
            <person name="Steenwyk J.L."/>
            <person name="Rokas A."/>
            <person name="Carro J."/>
            <person name="Camarero S."/>
            <person name="Ferreira P."/>
            <person name="Molpeceres G."/>
            <person name="Ruiz-Duenas F.J."/>
            <person name="Serrano A."/>
            <person name="Henrissat B."/>
            <person name="Drula E."/>
            <person name="Hughes K.W."/>
            <person name="Mata J.L."/>
            <person name="Ishikawa N.K."/>
            <person name="Vargas-Isla R."/>
            <person name="Ushijima S."/>
            <person name="Smith C.A."/>
            <person name="Ahrendt S."/>
            <person name="Andreopoulos W."/>
            <person name="He G."/>
            <person name="Labutti K."/>
            <person name="Lipzen A."/>
            <person name="Ng V."/>
            <person name="Sandor L."/>
            <person name="Barry K."/>
            <person name="Martinez A.T."/>
            <person name="Xiao Y."/>
            <person name="Gibbons J.G."/>
            <person name="Terashima K."/>
            <person name="Hibbett D.S."/>
            <person name="Grigoriev I.V."/>
        </authorList>
    </citation>
    <scope>NUCLEOTIDE SEQUENCE</scope>
    <source>
        <strain evidence="2">Sp2 HRB7682 ss15</strain>
    </source>
</reference>
<dbReference type="InterPro" id="IPR036047">
    <property type="entry name" value="F-box-like_dom_sf"/>
</dbReference>
<evidence type="ECO:0000313" key="3">
    <source>
        <dbReference type="Proteomes" id="UP001150238"/>
    </source>
</evidence>
<dbReference type="Gene3D" id="1.20.1280.50">
    <property type="match status" value="1"/>
</dbReference>
<dbReference type="Pfam" id="PF12937">
    <property type="entry name" value="F-box-like"/>
    <property type="match status" value="1"/>
</dbReference>
<dbReference type="InterPro" id="IPR032675">
    <property type="entry name" value="LRR_dom_sf"/>
</dbReference>
<proteinExistence type="predicted"/>
<dbReference type="SUPFAM" id="SSF52047">
    <property type="entry name" value="RNI-like"/>
    <property type="match status" value="1"/>
</dbReference>
<dbReference type="Gene3D" id="3.80.10.10">
    <property type="entry name" value="Ribonuclease Inhibitor"/>
    <property type="match status" value="1"/>
</dbReference>
<dbReference type="SUPFAM" id="SSF81383">
    <property type="entry name" value="F-box domain"/>
    <property type="match status" value="1"/>
</dbReference>